<dbReference type="Proteomes" id="UP000053235">
    <property type="component" value="Unassembled WGS sequence"/>
</dbReference>
<keyword evidence="2" id="KW-1185">Reference proteome</keyword>
<gene>
    <name evidence="1" type="ORF">LAX5112_03287</name>
</gene>
<accession>A0A0M7AEY6</accession>
<sequence>MFIENLKDPKAAKLLSSDIAKLQGLLDDLKSLRAGAYPSHDTLCNAPFLDDYRVITREIAALSGDVNGHPTISGTNEPMVSSPLFVVLKDIGAARTLSRWYRLGERASR</sequence>
<dbReference type="Pfam" id="PF20339">
    <property type="entry name" value="DUF6634"/>
    <property type="match status" value="1"/>
</dbReference>
<name>A0A0M7AEY6_9HYPH</name>
<organism evidence="1 2">
    <name type="scientific">Roseibium alexandrii</name>
    <dbReference type="NCBI Taxonomy" id="388408"/>
    <lineage>
        <taxon>Bacteria</taxon>
        <taxon>Pseudomonadati</taxon>
        <taxon>Pseudomonadota</taxon>
        <taxon>Alphaproteobacteria</taxon>
        <taxon>Hyphomicrobiales</taxon>
        <taxon>Stappiaceae</taxon>
        <taxon>Roseibium</taxon>
    </lineage>
</organism>
<dbReference type="AlphaFoldDB" id="A0A0M7AEY6"/>
<dbReference type="InterPro" id="IPR046574">
    <property type="entry name" value="DUF6634"/>
</dbReference>
<reference evidence="2" key="1">
    <citation type="submission" date="2015-07" db="EMBL/GenBank/DDBJ databases">
        <authorList>
            <person name="Rodrigo-Torres Lidia"/>
            <person name="Arahal R.David."/>
        </authorList>
    </citation>
    <scope>NUCLEOTIDE SEQUENCE [LARGE SCALE GENOMIC DNA]</scope>
    <source>
        <strain evidence="2">CECT 5112</strain>
    </source>
</reference>
<protein>
    <submittedName>
        <fullName evidence="1">Uncharacterized protein</fullName>
    </submittedName>
</protein>
<dbReference type="RefSeq" id="WP_055672713.1">
    <property type="nucleotide sequence ID" value="NZ_CXWD01000013.1"/>
</dbReference>
<evidence type="ECO:0000313" key="2">
    <source>
        <dbReference type="Proteomes" id="UP000053235"/>
    </source>
</evidence>
<dbReference type="OrthoDB" id="7870532at2"/>
<evidence type="ECO:0000313" key="1">
    <source>
        <dbReference type="EMBL" id="CTQ72760.1"/>
    </source>
</evidence>
<proteinExistence type="predicted"/>
<dbReference type="EMBL" id="CXWD01000013">
    <property type="protein sequence ID" value="CTQ72760.1"/>
    <property type="molecule type" value="Genomic_DNA"/>
</dbReference>
<dbReference type="STRING" id="388408.LAX5112_03287"/>